<proteinExistence type="predicted"/>
<name>A0ABX7F305_9HYPH</name>
<dbReference type="InterPro" id="IPR001387">
    <property type="entry name" value="Cro/C1-type_HTH"/>
</dbReference>
<reference evidence="2 3" key="1">
    <citation type="submission" date="2018-09" db="EMBL/GenBank/DDBJ databases">
        <title>Rhizobium sp. MAE2-X.</title>
        <authorList>
            <person name="Lee Y."/>
            <person name="Jeon C.O."/>
        </authorList>
    </citation>
    <scope>NUCLEOTIDE SEQUENCE [LARGE SCALE GENOMIC DNA]</scope>
    <source>
        <strain evidence="2 3">MAE2-X</strain>
        <plasmid evidence="2 3">p1</plasmid>
    </source>
</reference>
<accession>A0ABX7F305</accession>
<evidence type="ECO:0000313" key="3">
    <source>
        <dbReference type="Proteomes" id="UP000596351"/>
    </source>
</evidence>
<dbReference type="InterPro" id="IPR010982">
    <property type="entry name" value="Lambda_DNA-bd_dom_sf"/>
</dbReference>
<dbReference type="Pfam" id="PF01381">
    <property type="entry name" value="HTH_3"/>
    <property type="match status" value="1"/>
</dbReference>
<organism evidence="2 3">
    <name type="scientific">Rhizobium rosettiformans</name>
    <dbReference type="NCBI Taxonomy" id="1368430"/>
    <lineage>
        <taxon>Bacteria</taxon>
        <taxon>Pseudomonadati</taxon>
        <taxon>Pseudomonadota</taxon>
        <taxon>Alphaproteobacteria</taxon>
        <taxon>Hyphomicrobiales</taxon>
        <taxon>Rhizobiaceae</taxon>
        <taxon>Rhizobium/Agrobacterium group</taxon>
        <taxon>Rhizobium</taxon>
    </lineage>
</organism>
<dbReference type="PROSITE" id="PS50943">
    <property type="entry name" value="HTH_CROC1"/>
    <property type="match status" value="1"/>
</dbReference>
<evidence type="ECO:0000313" key="2">
    <source>
        <dbReference type="EMBL" id="QRF54575.1"/>
    </source>
</evidence>
<dbReference type="SUPFAM" id="SSF47413">
    <property type="entry name" value="lambda repressor-like DNA-binding domains"/>
    <property type="match status" value="1"/>
</dbReference>
<keyword evidence="2" id="KW-0614">Plasmid</keyword>
<dbReference type="RefSeq" id="WP_203020313.1">
    <property type="nucleotide sequence ID" value="NZ_CP032406.1"/>
</dbReference>
<geneLocation type="plasmid" evidence="2 3">
    <name>p1</name>
</geneLocation>
<dbReference type="Gene3D" id="1.10.260.40">
    <property type="entry name" value="lambda repressor-like DNA-binding domains"/>
    <property type="match status" value="1"/>
</dbReference>
<dbReference type="Proteomes" id="UP000596351">
    <property type="component" value="Plasmid p1"/>
</dbReference>
<gene>
    <name evidence="2" type="ORF">D4A92_23440</name>
</gene>
<dbReference type="EMBL" id="CP032406">
    <property type="protein sequence ID" value="QRF54575.1"/>
    <property type="molecule type" value="Genomic_DNA"/>
</dbReference>
<sequence length="103" mass="11424">MATESEDLLLIGQKLKATRKELGYSQKRVAEEAGISRLRYQDIEAGRSSARTTTLINIGRAMGLELMFVPQVWVPAVTALLRPDNFVDDTPGLVFTQLDDDEA</sequence>
<keyword evidence="3" id="KW-1185">Reference proteome</keyword>
<dbReference type="SMART" id="SM00530">
    <property type="entry name" value="HTH_XRE"/>
    <property type="match status" value="1"/>
</dbReference>
<protein>
    <submittedName>
        <fullName evidence="2">XRE family transcriptional regulator</fullName>
    </submittedName>
</protein>
<dbReference type="CDD" id="cd00093">
    <property type="entry name" value="HTH_XRE"/>
    <property type="match status" value="1"/>
</dbReference>
<feature type="domain" description="HTH cro/C1-type" evidence="1">
    <location>
        <begin position="15"/>
        <end position="69"/>
    </location>
</feature>
<evidence type="ECO:0000259" key="1">
    <source>
        <dbReference type="PROSITE" id="PS50943"/>
    </source>
</evidence>